<evidence type="ECO:0008006" key="3">
    <source>
        <dbReference type="Google" id="ProtNLM"/>
    </source>
</evidence>
<proteinExistence type="predicted"/>
<evidence type="ECO:0000313" key="1">
    <source>
        <dbReference type="EMBL" id="OGB90237.1"/>
    </source>
</evidence>
<evidence type="ECO:0000313" key="2">
    <source>
        <dbReference type="Proteomes" id="UP000178724"/>
    </source>
</evidence>
<comment type="caution">
    <text evidence="1">The sequence shown here is derived from an EMBL/GenBank/DDBJ whole genome shotgun (WGS) entry which is preliminary data.</text>
</comment>
<protein>
    <recommendedName>
        <fullName evidence="3">ATPase</fullName>
    </recommendedName>
</protein>
<dbReference type="AlphaFoldDB" id="A0A1F4Q2Y1"/>
<name>A0A1F4Q2Y1_UNCSA</name>
<reference evidence="1 2" key="1">
    <citation type="journal article" date="2016" name="Nat. Commun.">
        <title>Thousands of microbial genomes shed light on interconnected biogeochemical processes in an aquifer system.</title>
        <authorList>
            <person name="Anantharaman K."/>
            <person name="Brown C.T."/>
            <person name="Hug L.A."/>
            <person name="Sharon I."/>
            <person name="Castelle C.J."/>
            <person name="Probst A.J."/>
            <person name="Thomas B.C."/>
            <person name="Singh A."/>
            <person name="Wilkins M.J."/>
            <person name="Karaoz U."/>
            <person name="Brodie E.L."/>
            <person name="Williams K.H."/>
            <person name="Hubbard S.S."/>
            <person name="Banfield J.F."/>
        </authorList>
    </citation>
    <scope>NUCLEOTIDE SEQUENCE [LARGE SCALE GENOMIC DNA]</scope>
</reference>
<gene>
    <name evidence="1" type="ORF">A2625_02805</name>
</gene>
<sequence>MEILGLLDHLESVVLDSPKVPFTKKIIADEEKFLQVIDKIRLVIQSPDLAKGTIIVRGEKAARGVEDETESKAMEVMEQAYKMAKEIREGADKYADEVLANLEATSTRILRTVKAGRERLEKTTQAGAAK</sequence>
<dbReference type="Proteomes" id="UP000178724">
    <property type="component" value="Unassembled WGS sequence"/>
</dbReference>
<accession>A0A1F4Q2Y1</accession>
<dbReference type="EMBL" id="METM01000013">
    <property type="protein sequence ID" value="OGB90237.1"/>
    <property type="molecule type" value="Genomic_DNA"/>
</dbReference>
<organism evidence="1 2">
    <name type="scientific">candidate division WOR-1 bacterium RIFCSPHIGHO2_01_FULL_53_15</name>
    <dbReference type="NCBI Taxonomy" id="1802564"/>
    <lineage>
        <taxon>Bacteria</taxon>
        <taxon>Bacillati</taxon>
        <taxon>Saganbacteria</taxon>
    </lineage>
</organism>